<dbReference type="EMBL" id="WHNX01000005">
    <property type="protein sequence ID" value="MPW25100.1"/>
    <property type="molecule type" value="Genomic_DNA"/>
</dbReference>
<sequence>MNYGYYYETLVGKIVIVENGSAITHLCYGDILLEGLNIIETPLLKKANLQIQEYLSGKRKVFDLIINPQGTEFQKKVWKALQEIPYGNTCSYKEIAKTISNEKAYRAVGMANNKNPIAIFNPCHRVIGASGKLVGYAGGLNVKQVLLELERRNS</sequence>
<comment type="caution">
    <text evidence="11">The sequence shown here is derived from an EMBL/GenBank/DDBJ whole genome shotgun (WGS) entry which is preliminary data.</text>
</comment>
<dbReference type="NCBIfam" id="TIGR00589">
    <property type="entry name" value="ogt"/>
    <property type="match status" value="1"/>
</dbReference>
<dbReference type="SUPFAM" id="SSF46767">
    <property type="entry name" value="Methylated DNA-protein cysteine methyltransferase, C-terminal domain"/>
    <property type="match status" value="1"/>
</dbReference>
<evidence type="ECO:0000256" key="1">
    <source>
        <dbReference type="ARBA" id="ARBA00001286"/>
    </source>
</evidence>
<feature type="domain" description="Methylated-DNA-[protein]-cysteine S-methyltransferase DNA binding" evidence="9">
    <location>
        <begin position="72"/>
        <end position="151"/>
    </location>
</feature>
<dbReference type="HAMAP" id="MF_00772">
    <property type="entry name" value="OGT"/>
    <property type="match status" value="1"/>
</dbReference>
<evidence type="ECO:0000256" key="6">
    <source>
        <dbReference type="ARBA" id="ARBA00023204"/>
    </source>
</evidence>
<dbReference type="PANTHER" id="PTHR10815:SF5">
    <property type="entry name" value="METHYLATED-DNA--PROTEIN-CYSTEINE METHYLTRANSFERASE"/>
    <property type="match status" value="1"/>
</dbReference>
<keyword evidence="5 8" id="KW-0227">DNA damage</keyword>
<comment type="function">
    <text evidence="8">Involved in the cellular defense against the biological effects of O6-methylguanine (O6-MeG) and O4-methylthymine (O4-MeT) in DNA. Repairs the methylated nucleobase in DNA by stoichiometrically transferring the methyl group to a cysteine residue in the enzyme. This is a suicide reaction: the enzyme is irreversibly inactivated.</text>
</comment>
<evidence type="ECO:0000256" key="3">
    <source>
        <dbReference type="ARBA" id="ARBA00022603"/>
    </source>
</evidence>
<organism evidence="11 12">
    <name type="scientific">Alkalibaculum sporogenes</name>
    <dbReference type="NCBI Taxonomy" id="2655001"/>
    <lineage>
        <taxon>Bacteria</taxon>
        <taxon>Bacillati</taxon>
        <taxon>Bacillota</taxon>
        <taxon>Clostridia</taxon>
        <taxon>Eubacteriales</taxon>
        <taxon>Eubacteriaceae</taxon>
        <taxon>Alkalibaculum</taxon>
    </lineage>
</organism>
<dbReference type="SUPFAM" id="SSF53155">
    <property type="entry name" value="Methylated DNA-protein cysteine methyltransferase domain"/>
    <property type="match status" value="1"/>
</dbReference>
<comment type="subcellular location">
    <subcellularLocation>
        <location evidence="8">Cytoplasm</location>
    </subcellularLocation>
</comment>
<dbReference type="CDD" id="cd06445">
    <property type="entry name" value="ATase"/>
    <property type="match status" value="1"/>
</dbReference>
<evidence type="ECO:0000256" key="2">
    <source>
        <dbReference type="ARBA" id="ARBA00008711"/>
    </source>
</evidence>
<dbReference type="FunFam" id="1.10.10.10:FF:000214">
    <property type="entry name" value="Methylated-DNA--protein-cysteine methyltransferase"/>
    <property type="match status" value="1"/>
</dbReference>
<evidence type="ECO:0000259" key="10">
    <source>
        <dbReference type="Pfam" id="PF02870"/>
    </source>
</evidence>
<keyword evidence="12" id="KW-1185">Reference proteome</keyword>
<comment type="similarity">
    <text evidence="2 8">Belongs to the MGMT family.</text>
</comment>
<dbReference type="AlphaFoldDB" id="A0A6A7K6N8"/>
<name>A0A6A7K6N8_9FIRM</name>
<accession>A0A6A7K6N8</accession>
<dbReference type="RefSeq" id="WP_152802235.1">
    <property type="nucleotide sequence ID" value="NZ_WHNX01000005.1"/>
</dbReference>
<dbReference type="InterPro" id="IPR036388">
    <property type="entry name" value="WH-like_DNA-bd_sf"/>
</dbReference>
<dbReference type="Gene3D" id="1.10.10.10">
    <property type="entry name" value="Winged helix-like DNA-binding domain superfamily/Winged helix DNA-binding domain"/>
    <property type="match status" value="1"/>
</dbReference>
<feature type="active site" description="Nucleophile; methyl group acceptor" evidence="8">
    <location>
        <position position="123"/>
    </location>
</feature>
<dbReference type="GO" id="GO:0032259">
    <property type="term" value="P:methylation"/>
    <property type="evidence" value="ECO:0007669"/>
    <property type="project" value="UniProtKB-KW"/>
</dbReference>
<dbReference type="GO" id="GO:0006307">
    <property type="term" value="P:DNA alkylation repair"/>
    <property type="evidence" value="ECO:0007669"/>
    <property type="project" value="UniProtKB-UniRule"/>
</dbReference>
<feature type="domain" description="Methylguanine DNA methyltransferase ribonuclease-like" evidence="10">
    <location>
        <begin position="6"/>
        <end position="64"/>
    </location>
</feature>
<gene>
    <name evidence="11" type="ORF">GC105_04770</name>
</gene>
<protein>
    <recommendedName>
        <fullName evidence="8">Methylated-DNA--protein-cysteine methyltransferase</fullName>
        <ecNumber evidence="8">2.1.1.63</ecNumber>
    </recommendedName>
    <alternativeName>
        <fullName evidence="8">6-O-methylguanine-DNA methyltransferase</fullName>
        <shortName evidence="8">MGMT</shortName>
    </alternativeName>
    <alternativeName>
        <fullName evidence="8">O-6-methylguanine-DNA-alkyltransferase</fullName>
    </alternativeName>
</protein>
<dbReference type="PANTHER" id="PTHR10815">
    <property type="entry name" value="METHYLATED-DNA--PROTEIN-CYSTEINE METHYLTRANSFERASE"/>
    <property type="match status" value="1"/>
</dbReference>
<dbReference type="InterPro" id="IPR014048">
    <property type="entry name" value="MethylDNA_cys_MeTrfase_DNA-bd"/>
</dbReference>
<evidence type="ECO:0000256" key="8">
    <source>
        <dbReference type="HAMAP-Rule" id="MF_00772"/>
    </source>
</evidence>
<dbReference type="GO" id="GO:0003908">
    <property type="term" value="F:methylated-DNA-[protein]-cysteine S-methyltransferase activity"/>
    <property type="evidence" value="ECO:0007669"/>
    <property type="project" value="UniProtKB-UniRule"/>
</dbReference>
<dbReference type="Pfam" id="PF02870">
    <property type="entry name" value="Methyltransf_1N"/>
    <property type="match status" value="1"/>
</dbReference>
<comment type="miscellaneous">
    <text evidence="8">This enzyme catalyzes only one turnover and therefore is not strictly catalytic. According to one definition, an enzyme is a biocatalyst that acts repeatedly and over many reaction cycles.</text>
</comment>
<evidence type="ECO:0000256" key="7">
    <source>
        <dbReference type="ARBA" id="ARBA00049348"/>
    </source>
</evidence>
<keyword evidence="3 8" id="KW-0489">Methyltransferase</keyword>
<dbReference type="GO" id="GO:0005737">
    <property type="term" value="C:cytoplasm"/>
    <property type="evidence" value="ECO:0007669"/>
    <property type="project" value="UniProtKB-SubCell"/>
</dbReference>
<evidence type="ECO:0000313" key="11">
    <source>
        <dbReference type="EMBL" id="MPW25100.1"/>
    </source>
</evidence>
<evidence type="ECO:0000256" key="4">
    <source>
        <dbReference type="ARBA" id="ARBA00022679"/>
    </source>
</evidence>
<dbReference type="InterPro" id="IPR008332">
    <property type="entry name" value="MethylG_MeTrfase_N"/>
</dbReference>
<dbReference type="InterPro" id="IPR023546">
    <property type="entry name" value="MGMT"/>
</dbReference>
<dbReference type="EC" id="2.1.1.63" evidence="8"/>
<dbReference type="Gene3D" id="3.30.160.70">
    <property type="entry name" value="Methylated DNA-protein cysteine methyltransferase domain"/>
    <property type="match status" value="1"/>
</dbReference>
<comment type="catalytic activity">
    <reaction evidence="7 8">
        <text>a 6-O-methyl-2'-deoxyguanosine in DNA + L-cysteinyl-[protein] = S-methyl-L-cysteinyl-[protein] + a 2'-deoxyguanosine in DNA</text>
        <dbReference type="Rhea" id="RHEA:24000"/>
        <dbReference type="Rhea" id="RHEA-COMP:10131"/>
        <dbReference type="Rhea" id="RHEA-COMP:10132"/>
        <dbReference type="Rhea" id="RHEA-COMP:11367"/>
        <dbReference type="Rhea" id="RHEA-COMP:11368"/>
        <dbReference type="ChEBI" id="CHEBI:29950"/>
        <dbReference type="ChEBI" id="CHEBI:82612"/>
        <dbReference type="ChEBI" id="CHEBI:85445"/>
        <dbReference type="ChEBI" id="CHEBI:85448"/>
        <dbReference type="EC" id="2.1.1.63"/>
    </reaction>
</comment>
<evidence type="ECO:0000313" key="12">
    <source>
        <dbReference type="Proteomes" id="UP000440004"/>
    </source>
</evidence>
<dbReference type="Proteomes" id="UP000440004">
    <property type="component" value="Unassembled WGS sequence"/>
</dbReference>
<keyword evidence="6 8" id="KW-0234">DNA repair</keyword>
<evidence type="ECO:0000256" key="5">
    <source>
        <dbReference type="ARBA" id="ARBA00022763"/>
    </source>
</evidence>
<evidence type="ECO:0000259" key="9">
    <source>
        <dbReference type="Pfam" id="PF01035"/>
    </source>
</evidence>
<keyword evidence="4 8" id="KW-0808">Transferase</keyword>
<proteinExistence type="inferred from homology"/>
<dbReference type="InterPro" id="IPR036217">
    <property type="entry name" value="MethylDNA_cys_MeTrfase_DNAb"/>
</dbReference>
<dbReference type="Pfam" id="PF01035">
    <property type="entry name" value="DNA_binding_1"/>
    <property type="match status" value="1"/>
</dbReference>
<reference evidence="11 12" key="1">
    <citation type="submission" date="2019-10" db="EMBL/GenBank/DDBJ databases">
        <title>Alkalibaculum tamaniensis sp.nov., a new alkaliphilic acetogen, isolated on methoxylated aromatics from a mud volcano.</title>
        <authorList>
            <person name="Khomyakova M.A."/>
            <person name="Merkel A.Y."/>
            <person name="Bonch-Osmolovskaya E.A."/>
            <person name="Slobodkin A.I."/>
        </authorList>
    </citation>
    <scope>NUCLEOTIDE SEQUENCE [LARGE SCALE GENOMIC DNA]</scope>
    <source>
        <strain evidence="11 12">M08DMB</strain>
    </source>
</reference>
<dbReference type="InterPro" id="IPR036631">
    <property type="entry name" value="MGMT_N_sf"/>
</dbReference>
<keyword evidence="8" id="KW-0963">Cytoplasm</keyword>
<comment type="catalytic activity">
    <reaction evidence="1 8">
        <text>a 4-O-methyl-thymidine in DNA + L-cysteinyl-[protein] = a thymidine in DNA + S-methyl-L-cysteinyl-[protein]</text>
        <dbReference type="Rhea" id="RHEA:53428"/>
        <dbReference type="Rhea" id="RHEA-COMP:10131"/>
        <dbReference type="Rhea" id="RHEA-COMP:10132"/>
        <dbReference type="Rhea" id="RHEA-COMP:13555"/>
        <dbReference type="Rhea" id="RHEA-COMP:13556"/>
        <dbReference type="ChEBI" id="CHEBI:29950"/>
        <dbReference type="ChEBI" id="CHEBI:82612"/>
        <dbReference type="ChEBI" id="CHEBI:137386"/>
        <dbReference type="ChEBI" id="CHEBI:137387"/>
        <dbReference type="EC" id="2.1.1.63"/>
    </reaction>
</comment>